<name>A0A9D1GA89_9FIRM</name>
<evidence type="ECO:0000313" key="1">
    <source>
        <dbReference type="EMBL" id="HIT37131.1"/>
    </source>
</evidence>
<accession>A0A9D1GA89</accession>
<organism evidence="1 2">
    <name type="scientific">Candidatus Onthousia faecipullorum</name>
    <dbReference type="NCBI Taxonomy" id="2840887"/>
    <lineage>
        <taxon>Bacteria</taxon>
        <taxon>Bacillati</taxon>
        <taxon>Bacillota</taxon>
        <taxon>Bacilli</taxon>
        <taxon>Candidatus Onthousia</taxon>
    </lineage>
</organism>
<protein>
    <submittedName>
        <fullName evidence="1">Uncharacterized protein</fullName>
    </submittedName>
</protein>
<reference evidence="1" key="2">
    <citation type="journal article" date="2021" name="PeerJ">
        <title>Extensive microbial diversity within the chicken gut microbiome revealed by metagenomics and culture.</title>
        <authorList>
            <person name="Gilroy R."/>
            <person name="Ravi A."/>
            <person name="Getino M."/>
            <person name="Pursley I."/>
            <person name="Horton D.L."/>
            <person name="Alikhan N.F."/>
            <person name="Baker D."/>
            <person name="Gharbi K."/>
            <person name="Hall N."/>
            <person name="Watson M."/>
            <person name="Adriaenssens E.M."/>
            <person name="Foster-Nyarko E."/>
            <person name="Jarju S."/>
            <person name="Secka A."/>
            <person name="Antonio M."/>
            <person name="Oren A."/>
            <person name="Chaudhuri R.R."/>
            <person name="La Ragione R."/>
            <person name="Hildebrand F."/>
            <person name="Pallen M.J."/>
        </authorList>
    </citation>
    <scope>NUCLEOTIDE SEQUENCE</scope>
    <source>
        <strain evidence="1">CHK195-26880</strain>
    </source>
</reference>
<reference evidence="1" key="1">
    <citation type="submission" date="2020-10" db="EMBL/GenBank/DDBJ databases">
        <authorList>
            <person name="Gilroy R."/>
        </authorList>
    </citation>
    <scope>NUCLEOTIDE SEQUENCE</scope>
    <source>
        <strain evidence="1">CHK195-26880</strain>
    </source>
</reference>
<comment type="caution">
    <text evidence="1">The sequence shown here is derived from an EMBL/GenBank/DDBJ whole genome shotgun (WGS) entry which is preliminary data.</text>
</comment>
<dbReference type="AlphaFoldDB" id="A0A9D1GA89"/>
<sequence>SNDVSLACNGSECLSHGLSETAGWYNDYRNMVSEEYPWLLRGGYHSTGGNGAGVFGFYYAYGGSSNGHSFRLVMSVTSP</sequence>
<proteinExistence type="predicted"/>
<gene>
    <name evidence="1" type="ORF">IAB59_01460</name>
</gene>
<dbReference type="EMBL" id="DVKQ01000013">
    <property type="protein sequence ID" value="HIT37131.1"/>
    <property type="molecule type" value="Genomic_DNA"/>
</dbReference>
<evidence type="ECO:0000313" key="2">
    <source>
        <dbReference type="Proteomes" id="UP000886833"/>
    </source>
</evidence>
<dbReference type="Proteomes" id="UP000886833">
    <property type="component" value="Unassembled WGS sequence"/>
</dbReference>
<feature type="non-terminal residue" evidence="1">
    <location>
        <position position="1"/>
    </location>
</feature>